<feature type="region of interest" description="Disordered" evidence="1">
    <location>
        <begin position="123"/>
        <end position="265"/>
    </location>
</feature>
<dbReference type="VEuPathDB" id="CryptoDB:GNI_010680"/>
<evidence type="ECO:0000256" key="1">
    <source>
        <dbReference type="SAM" id="MobiDB-lite"/>
    </source>
</evidence>
<dbReference type="AlphaFoldDB" id="A0A023BCY9"/>
<protein>
    <submittedName>
        <fullName evidence="2">Uncharacterized protein</fullName>
    </submittedName>
</protein>
<dbReference type="EMBL" id="AFNH02000081">
    <property type="protein sequence ID" value="EZG86206.1"/>
    <property type="molecule type" value="Genomic_DNA"/>
</dbReference>
<dbReference type="RefSeq" id="XP_011128774.1">
    <property type="nucleotide sequence ID" value="XM_011130472.1"/>
</dbReference>
<feature type="region of interest" description="Disordered" evidence="1">
    <location>
        <begin position="1"/>
        <end position="45"/>
    </location>
</feature>
<reference evidence="2" key="1">
    <citation type="submission" date="2013-12" db="EMBL/GenBank/DDBJ databases">
        <authorList>
            <person name="Omoto C.K."/>
            <person name="Sibley D."/>
            <person name="Venepally P."/>
            <person name="Hadjithomas M."/>
            <person name="Karamycheva S."/>
            <person name="Brunk B."/>
            <person name="Roos D."/>
            <person name="Caler E."/>
            <person name="Lorenzi H."/>
        </authorList>
    </citation>
    <scope>NUCLEOTIDE SEQUENCE</scope>
</reference>
<keyword evidence="3" id="KW-1185">Reference proteome</keyword>
<evidence type="ECO:0000313" key="2">
    <source>
        <dbReference type="EMBL" id="EZG86206.1"/>
    </source>
</evidence>
<gene>
    <name evidence="2" type="ORF">GNI_010680</name>
</gene>
<name>A0A023BCY9_GRENI</name>
<accession>A0A023BCY9</accession>
<proteinExistence type="predicted"/>
<feature type="region of interest" description="Disordered" evidence="1">
    <location>
        <begin position="314"/>
        <end position="341"/>
    </location>
</feature>
<feature type="compositionally biased region" description="Basic and acidic residues" evidence="1">
    <location>
        <begin position="28"/>
        <end position="44"/>
    </location>
</feature>
<comment type="caution">
    <text evidence="2">The sequence shown here is derived from an EMBL/GenBank/DDBJ whole genome shotgun (WGS) entry which is preliminary data.</text>
</comment>
<dbReference type="GeneID" id="22910637"/>
<organism evidence="2 3">
    <name type="scientific">Gregarina niphandrodes</name>
    <name type="common">Septate eugregarine</name>
    <dbReference type="NCBI Taxonomy" id="110365"/>
    <lineage>
        <taxon>Eukaryota</taxon>
        <taxon>Sar</taxon>
        <taxon>Alveolata</taxon>
        <taxon>Apicomplexa</taxon>
        <taxon>Conoidasida</taxon>
        <taxon>Gregarinasina</taxon>
        <taxon>Eugregarinorida</taxon>
        <taxon>Gregarinidae</taxon>
        <taxon>Gregarina</taxon>
    </lineage>
</organism>
<sequence length="341" mass="36294">MERRQLENKPPQQTREDEPAPEEAPETSGERVGEEPDLENKVARDNSIGWGFDLNLIGDTLAGFGDQVSKTWQDLGRKMLEPGLVAFGLEHPAEVSEALNSQEDPLQTDLLSVEDQEAIEASTLKQLSIESTEDGDENATGGNVPDETESQAKARKKFVAHGILSQTDLEGGRADAGKGLEGTEVGPPESSDSTLADTVAKPSRPEMFPFGANRQQVVTQARMDAKAPVARASKSSEVAEATGTKATGAKATGAKATGAKATGAKANEAIDADAPKAKSSVAELYDNRDPKFGGPLYQKMLEIEKEVAVQLEALLDKSPSPLDRHPARSRSSSPSPPIDRN</sequence>
<feature type="compositionally biased region" description="Low complexity" evidence="1">
    <location>
        <begin position="241"/>
        <end position="265"/>
    </location>
</feature>
<dbReference type="Proteomes" id="UP000019763">
    <property type="component" value="Unassembled WGS sequence"/>
</dbReference>
<evidence type="ECO:0000313" key="3">
    <source>
        <dbReference type="Proteomes" id="UP000019763"/>
    </source>
</evidence>